<name>A0ABT1HBU7_9NOCA</name>
<feature type="region of interest" description="Disordered" evidence="1">
    <location>
        <begin position="24"/>
        <end position="97"/>
    </location>
</feature>
<protein>
    <recommendedName>
        <fullName evidence="5">Secreted protein</fullName>
    </recommendedName>
</protein>
<feature type="signal peptide" evidence="2">
    <location>
        <begin position="1"/>
        <end position="24"/>
    </location>
</feature>
<keyword evidence="2" id="KW-0732">Signal</keyword>
<organism evidence="3 4">
    <name type="scientific">Williamsia maris</name>
    <dbReference type="NCBI Taxonomy" id="72806"/>
    <lineage>
        <taxon>Bacteria</taxon>
        <taxon>Bacillati</taxon>
        <taxon>Actinomycetota</taxon>
        <taxon>Actinomycetes</taxon>
        <taxon>Mycobacteriales</taxon>
        <taxon>Nocardiaceae</taxon>
        <taxon>Williamsia</taxon>
    </lineage>
</organism>
<feature type="compositionally biased region" description="Low complexity" evidence="1">
    <location>
        <begin position="24"/>
        <end position="60"/>
    </location>
</feature>
<evidence type="ECO:0000256" key="2">
    <source>
        <dbReference type="SAM" id="SignalP"/>
    </source>
</evidence>
<gene>
    <name evidence="3" type="ORF">LX13_001554</name>
</gene>
<feature type="chain" id="PRO_5046388413" description="Secreted protein" evidence="2">
    <location>
        <begin position="25"/>
        <end position="174"/>
    </location>
</feature>
<evidence type="ECO:0000256" key="1">
    <source>
        <dbReference type="SAM" id="MobiDB-lite"/>
    </source>
</evidence>
<evidence type="ECO:0000313" key="3">
    <source>
        <dbReference type="EMBL" id="MCP2175735.1"/>
    </source>
</evidence>
<dbReference type="Proteomes" id="UP001206895">
    <property type="component" value="Unassembled WGS sequence"/>
</dbReference>
<dbReference type="PROSITE" id="PS51257">
    <property type="entry name" value="PROKAR_LIPOPROTEIN"/>
    <property type="match status" value="1"/>
</dbReference>
<evidence type="ECO:0008006" key="5">
    <source>
        <dbReference type="Google" id="ProtNLM"/>
    </source>
</evidence>
<comment type="caution">
    <text evidence="3">The sequence shown here is derived from an EMBL/GenBank/DDBJ whole genome shotgun (WGS) entry which is preliminary data.</text>
</comment>
<dbReference type="EMBL" id="JAMTCJ010000002">
    <property type="protein sequence ID" value="MCP2175735.1"/>
    <property type="molecule type" value="Genomic_DNA"/>
</dbReference>
<reference evidence="3 4" key="1">
    <citation type="submission" date="2022-06" db="EMBL/GenBank/DDBJ databases">
        <title>Genomic Encyclopedia of Archaeal and Bacterial Type Strains, Phase II (KMG-II): from individual species to whole genera.</title>
        <authorList>
            <person name="Goeker M."/>
        </authorList>
    </citation>
    <scope>NUCLEOTIDE SEQUENCE [LARGE SCALE GENOMIC DNA]</scope>
    <source>
        <strain evidence="3 4">DSM 44693</strain>
    </source>
</reference>
<evidence type="ECO:0000313" key="4">
    <source>
        <dbReference type="Proteomes" id="UP001206895"/>
    </source>
</evidence>
<dbReference type="RefSeq" id="WP_253660782.1">
    <property type="nucleotide sequence ID" value="NZ_BAAAJQ010000001.1"/>
</dbReference>
<accession>A0ABT1HBU7</accession>
<keyword evidence="4" id="KW-1185">Reference proteome</keyword>
<sequence>MHLRRTGTLLCAAAALTVGLGACGDSDSSTASGASSSSVADTTDAPVSSAPGVPSSSAPALDPDAPTTTDPNAEAVPGPQLPAATAVPPSKQGPNIVGTRCDTANGPEGALRVVVFPGGSAGCGAVMPVAKKYGPMISTGRNQTVDGWNCGPSQTAGVLAKCTRGSDSFGLIPQ</sequence>
<proteinExistence type="predicted"/>